<evidence type="ECO:0000313" key="1">
    <source>
        <dbReference type="EMBL" id="KAJ8671668.1"/>
    </source>
</evidence>
<evidence type="ECO:0000313" key="2">
    <source>
        <dbReference type="Proteomes" id="UP001239111"/>
    </source>
</evidence>
<reference evidence="1" key="1">
    <citation type="submission" date="2023-04" db="EMBL/GenBank/DDBJ databases">
        <title>A chromosome-level genome assembly of the parasitoid wasp Eretmocerus hayati.</title>
        <authorList>
            <person name="Zhong Y."/>
            <person name="Liu S."/>
            <person name="Liu Y."/>
        </authorList>
    </citation>
    <scope>NUCLEOTIDE SEQUENCE</scope>
    <source>
        <strain evidence="1">ZJU_SS_LIU_2023</strain>
    </source>
</reference>
<accession>A0ACC2NLA3</accession>
<dbReference type="Proteomes" id="UP001239111">
    <property type="component" value="Chromosome 3"/>
</dbReference>
<gene>
    <name evidence="1" type="ORF">QAD02_002927</name>
</gene>
<dbReference type="EMBL" id="CM056743">
    <property type="protein sequence ID" value="KAJ8671668.1"/>
    <property type="molecule type" value="Genomic_DNA"/>
</dbReference>
<name>A0ACC2NLA3_9HYME</name>
<keyword evidence="2" id="KW-1185">Reference proteome</keyword>
<sequence>MDSQSGIVFEKSKDTYFYGPRWELFAHIELSYHLDVLDKVESILQETPNYAGLHLYEDYDLRKGIVNTSMTVDNFKESLKLLRKHSAKQVDHKHAIYDEDSILKILRNLEETNESITVDYDARFGFFINKFKMTGTLNHSKRC</sequence>
<organism evidence="1 2">
    <name type="scientific">Eretmocerus hayati</name>
    <dbReference type="NCBI Taxonomy" id="131215"/>
    <lineage>
        <taxon>Eukaryota</taxon>
        <taxon>Metazoa</taxon>
        <taxon>Ecdysozoa</taxon>
        <taxon>Arthropoda</taxon>
        <taxon>Hexapoda</taxon>
        <taxon>Insecta</taxon>
        <taxon>Pterygota</taxon>
        <taxon>Neoptera</taxon>
        <taxon>Endopterygota</taxon>
        <taxon>Hymenoptera</taxon>
        <taxon>Apocrita</taxon>
        <taxon>Proctotrupomorpha</taxon>
        <taxon>Chalcidoidea</taxon>
        <taxon>Aphelinidae</taxon>
        <taxon>Aphelininae</taxon>
        <taxon>Eretmocerus</taxon>
    </lineage>
</organism>
<protein>
    <submittedName>
        <fullName evidence="1">Uncharacterized protein</fullName>
    </submittedName>
</protein>
<comment type="caution">
    <text evidence="1">The sequence shown here is derived from an EMBL/GenBank/DDBJ whole genome shotgun (WGS) entry which is preliminary data.</text>
</comment>
<proteinExistence type="predicted"/>